<dbReference type="InterPro" id="IPR050951">
    <property type="entry name" value="Retrovirus_Pol_polyprotein"/>
</dbReference>
<dbReference type="InterPro" id="IPR001584">
    <property type="entry name" value="Integrase_cat-core"/>
</dbReference>
<accession>A0A0J7K481</accession>
<feature type="non-terminal residue" evidence="3">
    <location>
        <position position="634"/>
    </location>
</feature>
<organism evidence="3 4">
    <name type="scientific">Lasius niger</name>
    <name type="common">Black garden ant</name>
    <dbReference type="NCBI Taxonomy" id="67767"/>
    <lineage>
        <taxon>Eukaryota</taxon>
        <taxon>Metazoa</taxon>
        <taxon>Ecdysozoa</taxon>
        <taxon>Arthropoda</taxon>
        <taxon>Hexapoda</taxon>
        <taxon>Insecta</taxon>
        <taxon>Pterygota</taxon>
        <taxon>Neoptera</taxon>
        <taxon>Endopterygota</taxon>
        <taxon>Hymenoptera</taxon>
        <taxon>Apocrita</taxon>
        <taxon>Aculeata</taxon>
        <taxon>Formicoidea</taxon>
        <taxon>Formicidae</taxon>
        <taxon>Formicinae</taxon>
        <taxon>Lasius</taxon>
        <taxon>Lasius</taxon>
    </lineage>
</organism>
<dbReference type="InterPro" id="IPR012337">
    <property type="entry name" value="RNaseH-like_sf"/>
</dbReference>
<sequence>MDCLQMGYFSEIGIPDEILTDNGGQFITNRWQEFAIQMGFSVRKTSPYNPQSNPVERVMRELGRIIRAYSHVRQTRWDAIIERAEITINSTTHRSTGYRPIDLHEDMEGKLPIDPRLKPIEEYEEEMGKKIEEKIETAKETLKKRAQERRIQTDKHGEAKEYQPGDKVWVKLHRRSDANRRLTRKIHLVYDGPYSIQREVRKNAYLIQDDQGNVLGTYNSRQIKPHREAKLKPDAELNVIDIRENISTISNRMVQEFVDKMTKNFIRDTESVKCKERVNTDTEKNTPLIRSEKKNNSSRVNNRERKLPPEESKETREMTEKDTSREESEERQGNPAAGKNMKKKRKSINDKYERDVLTWDDSIRVSTPLNPSTSGEEESKPILKNKRSRISEKGMRHIKRLMDLISGRKGLPFLMGTVEQLQTKIIMDTRGEFNVITRATVGKIEKKVRKLTRTKNSDNIPAYLKREKQVSFKTVTVETKLFGRQINVEAMILDSEEKCLVLGRKSRKKLGKKIRESSDDGYRLKRSSEHLSLETLERLRREEYDRQKSAEVLSTSEKQKVHKSTNNSIDDEKSKVHKSANNSINDKLMRVHKGAVAVTKVVKTEERKSANDENVVTVRNNEERVNELAVRETI</sequence>
<reference evidence="3 4" key="1">
    <citation type="submission" date="2015-04" db="EMBL/GenBank/DDBJ databases">
        <title>Lasius niger genome sequencing.</title>
        <authorList>
            <person name="Konorov E.A."/>
            <person name="Nikitin M.A."/>
            <person name="Kirill M.V."/>
            <person name="Chang P."/>
        </authorList>
    </citation>
    <scope>NUCLEOTIDE SEQUENCE [LARGE SCALE GENOMIC DNA]</scope>
    <source>
        <tissue evidence="3">Whole</tissue>
    </source>
</reference>
<dbReference type="PROSITE" id="PS50994">
    <property type="entry name" value="INTEGRASE"/>
    <property type="match status" value="1"/>
</dbReference>
<evidence type="ECO:0000313" key="4">
    <source>
        <dbReference type="Proteomes" id="UP000036403"/>
    </source>
</evidence>
<dbReference type="GO" id="GO:0015074">
    <property type="term" value="P:DNA integration"/>
    <property type="evidence" value="ECO:0007669"/>
    <property type="project" value="InterPro"/>
</dbReference>
<feature type="domain" description="Integrase catalytic" evidence="2">
    <location>
        <begin position="1"/>
        <end position="108"/>
    </location>
</feature>
<keyword evidence="4" id="KW-1185">Reference proteome</keyword>
<feature type="region of interest" description="Disordered" evidence="1">
    <location>
        <begin position="549"/>
        <end position="576"/>
    </location>
</feature>
<dbReference type="InterPro" id="IPR036397">
    <property type="entry name" value="RNaseH_sf"/>
</dbReference>
<gene>
    <name evidence="3" type="ORF">RF55_16756</name>
</gene>
<dbReference type="STRING" id="67767.A0A0J7K481"/>
<dbReference type="OrthoDB" id="7555155at2759"/>
<dbReference type="PaxDb" id="67767-A0A0J7K481"/>
<feature type="compositionally biased region" description="Basic and acidic residues" evidence="1">
    <location>
        <begin position="277"/>
        <end position="332"/>
    </location>
</feature>
<dbReference type="PANTHER" id="PTHR37984">
    <property type="entry name" value="PROTEIN CBG26694"/>
    <property type="match status" value="1"/>
</dbReference>
<evidence type="ECO:0000256" key="1">
    <source>
        <dbReference type="SAM" id="MobiDB-lite"/>
    </source>
</evidence>
<dbReference type="Proteomes" id="UP000036403">
    <property type="component" value="Unassembled WGS sequence"/>
</dbReference>
<name>A0A0J7K481_LASNI</name>
<dbReference type="Gene3D" id="3.30.420.10">
    <property type="entry name" value="Ribonuclease H-like superfamily/Ribonuclease H"/>
    <property type="match status" value="1"/>
</dbReference>
<feature type="region of interest" description="Disordered" evidence="1">
    <location>
        <begin position="364"/>
        <end position="383"/>
    </location>
</feature>
<dbReference type="EMBL" id="LBMM01014920">
    <property type="protein sequence ID" value="KMQ84996.1"/>
    <property type="molecule type" value="Genomic_DNA"/>
</dbReference>
<protein>
    <submittedName>
        <fullName evidence="3">Retrotransposable element tf2 protein type 3</fullName>
    </submittedName>
</protein>
<evidence type="ECO:0000313" key="3">
    <source>
        <dbReference type="EMBL" id="KMQ84996.1"/>
    </source>
</evidence>
<dbReference type="AlphaFoldDB" id="A0A0J7K481"/>
<dbReference type="SUPFAM" id="SSF53098">
    <property type="entry name" value="Ribonuclease H-like"/>
    <property type="match status" value="1"/>
</dbReference>
<dbReference type="PANTHER" id="PTHR37984:SF5">
    <property type="entry name" value="PROTEIN NYNRIN-LIKE"/>
    <property type="match status" value="1"/>
</dbReference>
<proteinExistence type="predicted"/>
<evidence type="ECO:0000259" key="2">
    <source>
        <dbReference type="PROSITE" id="PS50994"/>
    </source>
</evidence>
<feature type="region of interest" description="Disordered" evidence="1">
    <location>
        <begin position="277"/>
        <end position="349"/>
    </location>
</feature>
<dbReference type="GO" id="GO:0003676">
    <property type="term" value="F:nucleic acid binding"/>
    <property type="evidence" value="ECO:0007669"/>
    <property type="project" value="InterPro"/>
</dbReference>
<feature type="compositionally biased region" description="Polar residues" evidence="1">
    <location>
        <begin position="364"/>
        <end position="374"/>
    </location>
</feature>
<comment type="caution">
    <text evidence="3">The sequence shown here is derived from an EMBL/GenBank/DDBJ whole genome shotgun (WGS) entry which is preliminary data.</text>
</comment>